<dbReference type="PANTHER" id="PTHR37813:SF1">
    <property type="entry name" value="FELS-2 PROPHAGE PROTEIN"/>
    <property type="match status" value="1"/>
</dbReference>
<feature type="transmembrane region" description="Helical" evidence="2">
    <location>
        <begin position="436"/>
        <end position="459"/>
    </location>
</feature>
<dbReference type="Proteomes" id="UP000001544">
    <property type="component" value="Chromosome"/>
</dbReference>
<evidence type="ECO:0000313" key="4">
    <source>
        <dbReference type="EMBL" id="ADC48950.1"/>
    </source>
</evidence>
<protein>
    <submittedName>
        <fullName evidence="4">TP901 family phage tail tape measure protein</fullName>
    </submittedName>
</protein>
<dbReference type="EMBL" id="CP001878">
    <property type="protein sequence ID" value="ADC48950.1"/>
    <property type="molecule type" value="Genomic_DNA"/>
</dbReference>
<organism evidence="4 5">
    <name type="scientific">Alkalihalophilus pseudofirmus (strain ATCC BAA-2126 / JCM 17055 / OF4)</name>
    <name type="common">Bacillus pseudofirmus</name>
    <dbReference type="NCBI Taxonomy" id="398511"/>
    <lineage>
        <taxon>Bacteria</taxon>
        <taxon>Bacillati</taxon>
        <taxon>Bacillota</taxon>
        <taxon>Bacilli</taxon>
        <taxon>Bacillales</taxon>
        <taxon>Bacillaceae</taxon>
        <taxon>Alkalihalophilus</taxon>
    </lineage>
</organism>
<dbReference type="Gene3D" id="1.20.120.20">
    <property type="entry name" value="Apolipoprotein"/>
    <property type="match status" value="1"/>
</dbReference>
<dbReference type="eggNOG" id="COG5280">
    <property type="taxonomic scope" value="Bacteria"/>
</dbReference>
<dbReference type="eggNOG" id="COG5283">
    <property type="taxonomic scope" value="Bacteria"/>
</dbReference>
<dbReference type="AlphaFoldDB" id="D3FXW3"/>
<evidence type="ECO:0000256" key="2">
    <source>
        <dbReference type="SAM" id="Phobius"/>
    </source>
</evidence>
<keyword evidence="2" id="KW-1133">Transmembrane helix</keyword>
<dbReference type="RefSeq" id="WP_012960224.1">
    <property type="nucleotide sequence ID" value="NC_013791.2"/>
</dbReference>
<dbReference type="STRING" id="398511.BpOF4_04430"/>
<keyword evidence="1" id="KW-1188">Viral release from host cell</keyword>
<proteinExistence type="predicted"/>
<dbReference type="Pfam" id="PF10145">
    <property type="entry name" value="PhageMin_Tail"/>
    <property type="match status" value="1"/>
</dbReference>
<keyword evidence="2" id="KW-0812">Transmembrane</keyword>
<evidence type="ECO:0000259" key="3">
    <source>
        <dbReference type="Pfam" id="PF10145"/>
    </source>
</evidence>
<dbReference type="InterPro" id="IPR010090">
    <property type="entry name" value="Phage_tape_meas"/>
</dbReference>
<dbReference type="HOGENOM" id="CLU_002005_2_1_9"/>
<dbReference type="PANTHER" id="PTHR37813">
    <property type="entry name" value="FELS-2 PROPHAGE PROTEIN"/>
    <property type="match status" value="1"/>
</dbReference>
<feature type="transmembrane region" description="Helical" evidence="2">
    <location>
        <begin position="479"/>
        <end position="500"/>
    </location>
</feature>
<keyword evidence="5" id="KW-1185">Reference proteome</keyword>
<evidence type="ECO:0000313" key="5">
    <source>
        <dbReference type="Proteomes" id="UP000001544"/>
    </source>
</evidence>
<dbReference type="KEGG" id="bpf:BpOF4_04430"/>
<feature type="domain" description="Phage tail tape measure protein" evidence="3">
    <location>
        <begin position="98"/>
        <end position="297"/>
    </location>
</feature>
<feature type="transmembrane region" description="Helical" evidence="2">
    <location>
        <begin position="390"/>
        <end position="415"/>
    </location>
</feature>
<feature type="transmembrane region" description="Helical" evidence="2">
    <location>
        <begin position="521"/>
        <end position="541"/>
    </location>
</feature>
<reference evidence="4 5" key="1">
    <citation type="journal article" date="2011" name="Environ. Microbiol.">
        <title>Genome of alkaliphilic Bacillus pseudofirmus OF4 reveals adaptations that support the ability to grow in an external pH range from 7.5 to 11.4.</title>
        <authorList>
            <person name="Janto B."/>
            <person name="Ahmed A."/>
            <person name="Ito M."/>
            <person name="Liu J."/>
            <person name="Hicks D.B."/>
            <person name="Pagni S."/>
            <person name="Fackelmayer O.J."/>
            <person name="Smith T.A."/>
            <person name="Earl J."/>
            <person name="Elbourne L.D."/>
            <person name="Hassan K."/>
            <person name="Paulsen I.T."/>
            <person name="Kolsto A.B."/>
            <person name="Tourasse N.J."/>
            <person name="Ehrlich G.D."/>
            <person name="Boissy R."/>
            <person name="Ivey D.M."/>
            <person name="Li G."/>
            <person name="Xue Y."/>
            <person name="Ma Y."/>
            <person name="Hu F.Z."/>
            <person name="Krulwich T.A."/>
        </authorList>
    </citation>
    <scope>NUCLEOTIDE SEQUENCE [LARGE SCALE GENOMIC DNA]</scope>
    <source>
        <strain evidence="5">ATCC BAA-2126 / JCM 17055 / OF4</strain>
    </source>
</reference>
<dbReference type="NCBIfam" id="TIGR01760">
    <property type="entry name" value="tape_meas_TP901"/>
    <property type="match status" value="1"/>
</dbReference>
<evidence type="ECO:0000256" key="1">
    <source>
        <dbReference type="ARBA" id="ARBA00022612"/>
    </source>
</evidence>
<sequence length="725" mass="76628">MAFNLEAVLKLTDKFSKPLRSASEGVSKFSDQIEKNQKNFEKWGGALQKFGKVGSVAVTAPLTAIAGTSVKTVAAFDDSMAKVQAISGATGEQFEKMREQAMQLGSTTAHSASQVADAQSYMALAGWNANQIMEASPGLLNLASAASMDLASASDILTDQMAAFGMEAGRAGEAADMFAKTQAVANTDVHMLGEALKYAGGAAASAGMDMAQTNAVLGVLANQSLKGSQAGTTLTSMLSDMRNKAVDGMLAIGDMTLELYDAQGNMRDLGSVMGDVEKATQGMTTAQKDAALGSIFGEQAMRGVNAMLQEGSASYNKLEEAIRGSTGYAEEAAGIMEDTLGGAFRSMRSSIEGFMLVLGDQLKPYVRQAAEFIGELASKFGALDDRSQKIIIVLGILAAAIAPIALGIGIVLSMIPSMVAGFKMLAAAKAMLNVTLLASPITWVIAAIVGLIAAGYLLWKNWDTVKEKALQLWERLKDNPMLAIVAGPIGALIAAGISLYQNFDTIKERALQLWARLKDNPMLAIVAGPIGALIAAGVSLYQNFDEIRAKAAELWSGIKSNFTDIGRKTRETWDEVKTKISDSMSSATSAVSDFFSPLMSFIDTAKGKWDSFTSAITNFKMPSFSGAINLVTGGRAGNGNGHYHGLDNVRYDGYHARLHRGEMVLPREEAQAYREGRAGGGNGGGTTVTISGNTFHVRQESDIEAIAEELGKQILRHKPSLTGAF</sequence>
<keyword evidence="2" id="KW-0472">Membrane</keyword>
<name>D3FXW3_ALKPO</name>
<gene>
    <name evidence="4" type="ordered locus">BpOF4_04430</name>
</gene>
<accession>D3FXW3</accession>